<feature type="transmembrane region" description="Helical" evidence="9">
    <location>
        <begin position="614"/>
        <end position="634"/>
    </location>
</feature>
<feature type="transmembrane region" description="Helical" evidence="9">
    <location>
        <begin position="389"/>
        <end position="409"/>
    </location>
</feature>
<keyword evidence="8 9" id="KW-0472">Membrane</keyword>
<feature type="transmembrane region" description="Helical" evidence="9">
    <location>
        <begin position="441"/>
        <end position="460"/>
    </location>
</feature>
<feature type="transmembrane region" description="Helical" evidence="9">
    <location>
        <begin position="288"/>
        <end position="309"/>
    </location>
</feature>
<keyword evidence="7" id="KW-0406">Ion transport</keyword>
<keyword evidence="6 9" id="KW-1133">Transmembrane helix</keyword>
<dbReference type="GO" id="GO:0005886">
    <property type="term" value="C:plasma membrane"/>
    <property type="evidence" value="ECO:0007669"/>
    <property type="project" value="UniProtKB-SubCell"/>
</dbReference>
<evidence type="ECO:0000256" key="2">
    <source>
        <dbReference type="ARBA" id="ARBA00010993"/>
    </source>
</evidence>
<dbReference type="CDD" id="cd00211">
    <property type="entry name" value="PTS_IIA_fru"/>
    <property type="match status" value="1"/>
</dbReference>
<feature type="transmembrane region" description="Helical" evidence="9">
    <location>
        <begin position="208"/>
        <end position="227"/>
    </location>
</feature>
<name>A0A3B1E0Y3_9ZZZZ</name>
<evidence type="ECO:0000259" key="10">
    <source>
        <dbReference type="PROSITE" id="PS51094"/>
    </source>
</evidence>
<sequence>MKQLANAFDQGHLILDLDASDITTAIRGTIHQMVAEGILPPQAEEQIVSTLLQREEIAPTAIGHATAIPHAYLDEIDEQTVLFVRLAHPVNLGAPDGIPTRFLFFLLGPPGSAAQHLDTLANVARVMSDDEFRYDLGKARSNNDLLAALNHFTQRTSPDITPPQKTSDGLTYTGKICGGLRQDIARRLPNYISDFTDGLDRKSIASTMFLFFACLAPALTFGGIMGIQTNGNIGVVEMLVASAACGIVYALFSGQPLIILGGVGPLLVFTAILYRLSSEMQLEFLPTYAWVGFWTGGILLVMAITDASCLMRYFTRFTDELFSALMALLFIYEAVSAIVMILRNSFADELAKHDAALLSLILAIGTFFIASNLLRFRRSKYLLPWMREFLSDFGPMIALGMMTLVAWFLRTEVSLTALQAPDTIQTTKGRPWLVDPFAVPMWVRFAAIVPALLAAVLVYLTQNITARLINSPDHKLHKGSAYHWDLAIVGTLIGICSLFGLPWLVAATVRSLAHVRGLAVFEQVLHSNGETGERVTHVNENRVTGLSIHLLIALSLLLLSTMKVVPMAVLYGIFLFMGVVSLSGNQFMERITLWLMEPDLYPKTHYIRQAPTNVIHKFTLLQFTCLAVLCAVVLSPFKSLQLSFPLFIALLVPVRFLAGRLFDAKHLEVLDAEETPHEEETHWSA</sequence>
<feature type="transmembrane region" description="Helical" evidence="9">
    <location>
        <begin position="640"/>
        <end position="658"/>
    </location>
</feature>
<dbReference type="InterPro" id="IPR003020">
    <property type="entry name" value="HCO3_transpt_euk"/>
</dbReference>
<dbReference type="Pfam" id="PF00955">
    <property type="entry name" value="HCO3_cotransp"/>
    <property type="match status" value="2"/>
</dbReference>
<dbReference type="PANTHER" id="PTHR11453:SF47">
    <property type="entry name" value="ANION EXCHANGE PROTEIN"/>
    <property type="match status" value="1"/>
</dbReference>
<protein>
    <recommendedName>
        <fullName evidence="10">PTS EIIA type-2 domain-containing protein</fullName>
    </recommendedName>
</protein>
<proteinExistence type="inferred from homology"/>
<feature type="transmembrane region" description="Helical" evidence="9">
    <location>
        <begin position="548"/>
        <end position="580"/>
    </location>
</feature>
<evidence type="ECO:0000256" key="7">
    <source>
        <dbReference type="ARBA" id="ARBA00023065"/>
    </source>
</evidence>
<evidence type="ECO:0000256" key="1">
    <source>
        <dbReference type="ARBA" id="ARBA00004651"/>
    </source>
</evidence>
<keyword evidence="5 9" id="KW-0812">Transmembrane</keyword>
<dbReference type="InterPro" id="IPR002178">
    <property type="entry name" value="PTS_EIIA_type-2_dom"/>
</dbReference>
<evidence type="ECO:0000313" key="11">
    <source>
        <dbReference type="EMBL" id="VAX41890.1"/>
    </source>
</evidence>
<dbReference type="InterPro" id="IPR016152">
    <property type="entry name" value="PTrfase/Anion_transptr"/>
</dbReference>
<evidence type="ECO:0000256" key="9">
    <source>
        <dbReference type="SAM" id="Phobius"/>
    </source>
</evidence>
<feature type="transmembrane region" description="Helical" evidence="9">
    <location>
        <begin position="355"/>
        <end position="377"/>
    </location>
</feature>
<gene>
    <name evidence="11" type="ORF">MNBD_PLANCTO02-3152</name>
</gene>
<dbReference type="GO" id="GO:0050801">
    <property type="term" value="P:monoatomic ion homeostasis"/>
    <property type="evidence" value="ECO:0007669"/>
    <property type="project" value="TreeGrafter"/>
</dbReference>
<dbReference type="GO" id="GO:0005452">
    <property type="term" value="F:solute:inorganic anion antiporter activity"/>
    <property type="evidence" value="ECO:0007669"/>
    <property type="project" value="InterPro"/>
</dbReference>
<evidence type="ECO:0000256" key="8">
    <source>
        <dbReference type="ARBA" id="ARBA00023136"/>
    </source>
</evidence>
<dbReference type="InterPro" id="IPR011531">
    <property type="entry name" value="HCO3_transpt-like_TM_dom"/>
</dbReference>
<organism evidence="11">
    <name type="scientific">hydrothermal vent metagenome</name>
    <dbReference type="NCBI Taxonomy" id="652676"/>
    <lineage>
        <taxon>unclassified sequences</taxon>
        <taxon>metagenomes</taxon>
        <taxon>ecological metagenomes</taxon>
    </lineage>
</organism>
<evidence type="ECO:0000256" key="3">
    <source>
        <dbReference type="ARBA" id="ARBA00022448"/>
    </source>
</evidence>
<accession>A0A3B1E0Y3</accession>
<dbReference type="SUPFAM" id="SSF55804">
    <property type="entry name" value="Phoshotransferase/anion transport protein"/>
    <property type="match status" value="1"/>
</dbReference>
<comment type="similarity">
    <text evidence="2">Belongs to the anion exchanger (TC 2.A.31) family.</text>
</comment>
<keyword evidence="4" id="KW-1003">Cell membrane</keyword>
<keyword evidence="3" id="KW-0813">Transport</keyword>
<feature type="transmembrane region" description="Helical" evidence="9">
    <location>
        <begin position="321"/>
        <end position="343"/>
    </location>
</feature>
<dbReference type="PROSITE" id="PS51094">
    <property type="entry name" value="PTS_EIIA_TYPE_2"/>
    <property type="match status" value="1"/>
</dbReference>
<feature type="domain" description="PTS EIIA type-2" evidence="10">
    <location>
        <begin position="6"/>
        <end position="152"/>
    </location>
</feature>
<dbReference type="GO" id="GO:0006820">
    <property type="term" value="P:monoatomic anion transport"/>
    <property type="evidence" value="ECO:0007669"/>
    <property type="project" value="InterPro"/>
</dbReference>
<dbReference type="PANTHER" id="PTHR11453">
    <property type="entry name" value="ANION EXCHANGE PROTEIN"/>
    <property type="match status" value="1"/>
</dbReference>
<dbReference type="AlphaFoldDB" id="A0A3B1E0Y3"/>
<dbReference type="Pfam" id="PF00359">
    <property type="entry name" value="PTS_EIIA_2"/>
    <property type="match status" value="1"/>
</dbReference>
<dbReference type="EMBL" id="UOGL01000596">
    <property type="protein sequence ID" value="VAX41890.1"/>
    <property type="molecule type" value="Genomic_DNA"/>
</dbReference>
<comment type="subcellular location">
    <subcellularLocation>
        <location evidence="1">Cell membrane</location>
        <topology evidence="1">Multi-pass membrane protein</topology>
    </subcellularLocation>
</comment>
<feature type="transmembrane region" description="Helical" evidence="9">
    <location>
        <begin position="481"/>
        <end position="505"/>
    </location>
</feature>
<dbReference type="Gene3D" id="1.10.287.570">
    <property type="entry name" value="Helical hairpin bin"/>
    <property type="match status" value="1"/>
</dbReference>
<evidence type="ECO:0000256" key="4">
    <source>
        <dbReference type="ARBA" id="ARBA00022475"/>
    </source>
</evidence>
<reference evidence="11" key="1">
    <citation type="submission" date="2018-06" db="EMBL/GenBank/DDBJ databases">
        <authorList>
            <person name="Zhirakovskaya E."/>
        </authorList>
    </citation>
    <scope>NUCLEOTIDE SEQUENCE</scope>
</reference>
<dbReference type="FunFam" id="1.10.287.570:FF:000001">
    <property type="entry name" value="Anion exchange protein"/>
    <property type="match status" value="1"/>
</dbReference>
<evidence type="ECO:0000256" key="6">
    <source>
        <dbReference type="ARBA" id="ARBA00022989"/>
    </source>
</evidence>
<feature type="transmembrane region" description="Helical" evidence="9">
    <location>
        <begin position="257"/>
        <end position="276"/>
    </location>
</feature>
<evidence type="ECO:0000256" key="5">
    <source>
        <dbReference type="ARBA" id="ARBA00022692"/>
    </source>
</evidence>
<dbReference type="GO" id="GO:0015701">
    <property type="term" value="P:bicarbonate transport"/>
    <property type="evidence" value="ECO:0007669"/>
    <property type="project" value="TreeGrafter"/>
</dbReference>
<dbReference type="Gene3D" id="3.40.930.10">
    <property type="entry name" value="Mannitol-specific EII, Chain A"/>
    <property type="match status" value="1"/>
</dbReference>
<feature type="transmembrane region" description="Helical" evidence="9">
    <location>
        <begin position="233"/>
        <end position="252"/>
    </location>
</feature>